<dbReference type="OrthoDB" id="4314341at2"/>
<evidence type="ECO:0000256" key="2">
    <source>
        <dbReference type="SAM" id="Phobius"/>
    </source>
</evidence>
<keyword evidence="2" id="KW-0472">Membrane</keyword>
<evidence type="ECO:0000256" key="1">
    <source>
        <dbReference type="SAM" id="MobiDB-lite"/>
    </source>
</evidence>
<name>A0A239NS07_9ACTN</name>
<reference evidence="3 4" key="1">
    <citation type="submission" date="2017-06" db="EMBL/GenBank/DDBJ databases">
        <authorList>
            <person name="Kim H.J."/>
            <person name="Triplett B.A."/>
        </authorList>
    </citation>
    <scope>NUCLEOTIDE SEQUENCE [LARGE SCALE GENOMIC DNA]</scope>
    <source>
        <strain evidence="3 4">CGMCC 4.1858</strain>
    </source>
</reference>
<dbReference type="AlphaFoldDB" id="A0A239NS07"/>
<feature type="compositionally biased region" description="Pro residues" evidence="1">
    <location>
        <begin position="92"/>
        <end position="110"/>
    </location>
</feature>
<sequence length="124" mass="13008">MSQPEQDPQAATPPVAWSAALRGAVRGRAMAQTTTAALVVGSTLFMVNLYSQVRDGPFTWVLAARTALTFLVPWLNATMGITIGLRRAGTPTPRPAPPLACATPPEPASPSPQAGCLQPGFLER</sequence>
<evidence type="ECO:0000313" key="3">
    <source>
        <dbReference type="EMBL" id="SNT57711.1"/>
    </source>
</evidence>
<evidence type="ECO:0000313" key="4">
    <source>
        <dbReference type="Proteomes" id="UP000198280"/>
    </source>
</evidence>
<dbReference type="Proteomes" id="UP000198280">
    <property type="component" value="Unassembled WGS sequence"/>
</dbReference>
<protein>
    <submittedName>
        <fullName evidence="3">Uncharacterized protein</fullName>
    </submittedName>
</protein>
<accession>A0A239NS07</accession>
<keyword evidence="2" id="KW-1133">Transmembrane helix</keyword>
<keyword evidence="4" id="KW-1185">Reference proteome</keyword>
<keyword evidence="2" id="KW-0812">Transmembrane</keyword>
<dbReference type="RefSeq" id="WP_143681759.1">
    <property type="nucleotide sequence ID" value="NZ_FZOF01000046.1"/>
</dbReference>
<organism evidence="3 4">
    <name type="scientific">Actinacidiphila glaucinigra</name>
    <dbReference type="NCBI Taxonomy" id="235986"/>
    <lineage>
        <taxon>Bacteria</taxon>
        <taxon>Bacillati</taxon>
        <taxon>Actinomycetota</taxon>
        <taxon>Actinomycetes</taxon>
        <taxon>Kitasatosporales</taxon>
        <taxon>Streptomycetaceae</taxon>
        <taxon>Actinacidiphila</taxon>
    </lineage>
</organism>
<proteinExistence type="predicted"/>
<feature type="region of interest" description="Disordered" evidence="1">
    <location>
        <begin position="88"/>
        <end position="124"/>
    </location>
</feature>
<dbReference type="EMBL" id="FZOF01000046">
    <property type="protein sequence ID" value="SNT57711.1"/>
    <property type="molecule type" value="Genomic_DNA"/>
</dbReference>
<gene>
    <name evidence="3" type="ORF">SAMN05216252_14615</name>
</gene>
<feature type="transmembrane region" description="Helical" evidence="2">
    <location>
        <begin position="29"/>
        <end position="51"/>
    </location>
</feature>
<feature type="transmembrane region" description="Helical" evidence="2">
    <location>
        <begin position="57"/>
        <end position="77"/>
    </location>
</feature>